<dbReference type="Pfam" id="PF12012">
    <property type="entry name" value="DUF3504"/>
    <property type="match status" value="1"/>
</dbReference>
<dbReference type="KEGG" id="aten:116286934"/>
<feature type="region of interest" description="Disordered" evidence="4">
    <location>
        <begin position="298"/>
        <end position="331"/>
    </location>
</feature>
<feature type="domain" description="ZMYM2-like/QRICH1 C-terminal" evidence="5">
    <location>
        <begin position="210"/>
        <end position="309"/>
    </location>
</feature>
<keyword evidence="1" id="KW-1017">Isopeptide bond</keyword>
<name>A0A6P8GYU8_ACTTE</name>
<sequence>MELESSDEEAVFITPNTISQHSSSIFNLQLHDFLFDNANCLEVEANIGEKNNELEIQEPKRDIAVVSDVDLHRRVEATIPHGTKCATAWCVQTWKEWAEERSKLCSTSVSDKYQVVDLDILQLSKEELDYWLAKFVLEVRKKKTPGECYPPNTLYQICCGIQRFLKENGKQEFKLFTDTSFKLFQDALDSEMKRLTSKGVGVQIKQAEAFSEEQEEKLWSSHVLGSHSPKVLLDTMVFLIGKNFSLRSGKEHRSLSFSQLSLVPPKNGEPEKLVYTSYGEKNNAGGLKHRSFKGKRVEHYANEERPERCLSDKVLNNNDSYSENPNASQYK</sequence>
<reference evidence="8" key="1">
    <citation type="submission" date="2025-08" db="UniProtKB">
        <authorList>
            <consortium name="RefSeq"/>
        </authorList>
    </citation>
    <scope>IDENTIFICATION</scope>
    <source>
        <tissue evidence="8">Tentacle</tissue>
    </source>
</reference>
<accession>A0A6P8GYU8</accession>
<keyword evidence="7" id="KW-1185">Reference proteome</keyword>
<dbReference type="OrthoDB" id="5972058at2759"/>
<evidence type="ECO:0000256" key="4">
    <source>
        <dbReference type="SAM" id="MobiDB-lite"/>
    </source>
</evidence>
<dbReference type="InterPro" id="IPR021893">
    <property type="entry name" value="ZMYM2-like_C"/>
</dbReference>
<dbReference type="PANTHER" id="PTHR45736:SF1">
    <property type="entry name" value="WITHOUT CHILDREN, ISOFORM B"/>
    <property type="match status" value="1"/>
</dbReference>
<evidence type="ECO:0000259" key="5">
    <source>
        <dbReference type="Pfam" id="PF12012"/>
    </source>
</evidence>
<dbReference type="Pfam" id="PF25561">
    <property type="entry name" value="QRICH1"/>
    <property type="match status" value="1"/>
</dbReference>
<proteinExistence type="predicted"/>
<dbReference type="InterPro" id="IPR057926">
    <property type="entry name" value="QRICH1_dom"/>
</dbReference>
<feature type="compositionally biased region" description="Polar residues" evidence="4">
    <location>
        <begin position="314"/>
        <end position="331"/>
    </location>
</feature>
<evidence type="ECO:0000256" key="1">
    <source>
        <dbReference type="ARBA" id="ARBA00022499"/>
    </source>
</evidence>
<keyword evidence="3" id="KW-0832">Ubl conjugation</keyword>
<dbReference type="InterPro" id="IPR051284">
    <property type="entry name" value="ZnF_MYMT-QRICH1"/>
</dbReference>
<dbReference type="Proteomes" id="UP000515163">
    <property type="component" value="Unplaced"/>
</dbReference>
<dbReference type="InParanoid" id="A0A6P8GYU8"/>
<keyword evidence="2" id="KW-0597">Phosphoprotein</keyword>
<protein>
    <submittedName>
        <fullName evidence="8">Zinc finger MYM-type protein 3-like</fullName>
    </submittedName>
</protein>
<organism evidence="7 8">
    <name type="scientific">Actinia tenebrosa</name>
    <name type="common">Australian red waratah sea anemone</name>
    <dbReference type="NCBI Taxonomy" id="6105"/>
    <lineage>
        <taxon>Eukaryota</taxon>
        <taxon>Metazoa</taxon>
        <taxon>Cnidaria</taxon>
        <taxon>Anthozoa</taxon>
        <taxon>Hexacorallia</taxon>
        <taxon>Actiniaria</taxon>
        <taxon>Actiniidae</taxon>
        <taxon>Actinia</taxon>
    </lineage>
</organism>
<gene>
    <name evidence="8" type="primary">LOC116286934</name>
</gene>
<dbReference type="PANTHER" id="PTHR45736">
    <property type="entry name" value="ZINC FINGER MYM-TYPE PROTEIN"/>
    <property type="match status" value="1"/>
</dbReference>
<feature type="domain" description="QRICH1-like" evidence="6">
    <location>
        <begin position="87"/>
        <end position="194"/>
    </location>
</feature>
<evidence type="ECO:0000313" key="8">
    <source>
        <dbReference type="RefSeq" id="XP_031549389.1"/>
    </source>
</evidence>
<dbReference type="RefSeq" id="XP_031549389.1">
    <property type="nucleotide sequence ID" value="XM_031693529.1"/>
</dbReference>
<dbReference type="GeneID" id="116286934"/>
<evidence type="ECO:0000313" key="7">
    <source>
        <dbReference type="Proteomes" id="UP000515163"/>
    </source>
</evidence>
<feature type="compositionally biased region" description="Basic and acidic residues" evidence="4">
    <location>
        <begin position="298"/>
        <end position="311"/>
    </location>
</feature>
<dbReference type="AlphaFoldDB" id="A0A6P8GYU8"/>
<evidence type="ECO:0000256" key="2">
    <source>
        <dbReference type="ARBA" id="ARBA00022553"/>
    </source>
</evidence>
<evidence type="ECO:0000259" key="6">
    <source>
        <dbReference type="Pfam" id="PF25561"/>
    </source>
</evidence>
<evidence type="ECO:0000256" key="3">
    <source>
        <dbReference type="ARBA" id="ARBA00022843"/>
    </source>
</evidence>